<dbReference type="GO" id="GO:0008017">
    <property type="term" value="F:microtubule binding"/>
    <property type="evidence" value="ECO:0007669"/>
    <property type="project" value="InterPro"/>
</dbReference>
<evidence type="ECO:0000256" key="3">
    <source>
        <dbReference type="ARBA" id="ARBA00047202"/>
    </source>
</evidence>
<evidence type="ECO:0000313" key="5">
    <source>
        <dbReference type="EMBL" id="JAC14837.1"/>
    </source>
</evidence>
<dbReference type="GO" id="GO:0072686">
    <property type="term" value="C:mitotic spindle"/>
    <property type="evidence" value="ECO:0007669"/>
    <property type="project" value="TreeGrafter"/>
</dbReference>
<dbReference type="InterPro" id="IPR009829">
    <property type="entry name" value="SKA1"/>
</dbReference>
<organism evidence="5">
    <name type="scientific">Triatoma infestans</name>
    <name type="common">Assassin bug</name>
    <dbReference type="NCBI Taxonomy" id="30076"/>
    <lineage>
        <taxon>Eukaryota</taxon>
        <taxon>Metazoa</taxon>
        <taxon>Ecdysozoa</taxon>
        <taxon>Arthropoda</taxon>
        <taxon>Hexapoda</taxon>
        <taxon>Insecta</taxon>
        <taxon>Pterygota</taxon>
        <taxon>Neoptera</taxon>
        <taxon>Paraneoptera</taxon>
        <taxon>Hemiptera</taxon>
        <taxon>Heteroptera</taxon>
        <taxon>Panheteroptera</taxon>
        <taxon>Cimicomorpha</taxon>
        <taxon>Reduviidae</taxon>
        <taxon>Triatominae</taxon>
        <taxon>Triatoma</taxon>
    </lineage>
</organism>
<dbReference type="GO" id="GO:0005876">
    <property type="term" value="C:spindle microtubule"/>
    <property type="evidence" value="ECO:0007669"/>
    <property type="project" value="TreeGrafter"/>
</dbReference>
<dbReference type="PANTHER" id="PTHR28573">
    <property type="entry name" value="SPINDLE AND KINETOCHORE-ASSOCIATED PROTEIN 1"/>
    <property type="match status" value="1"/>
</dbReference>
<feature type="compositionally biased region" description="Polar residues" evidence="4">
    <location>
        <begin position="115"/>
        <end position="127"/>
    </location>
</feature>
<sequence>MDELLQKVRQLNRRVQILDGYDDDISRECLKLLESIKEIKCLIAERKKILQNNQTVPEDQMRLINRLRVLQARMAYMNVNFPRGIIRFENDNSPARQTSEEVSSVKIETSDENVPVSQTNYSSPQPTAEISALTVPTPKPRGDLQISVSYVSNLEFQNVPPYMKGRLKVTDVNLFIDYYNNTLTKKYELLKKSKNTIKVKNELDKFINWKSQITSDTTGLYFCTADDFFTESGIKFGKKEFSLITVLRHMKRIREIRNKKLIYYVACF</sequence>
<dbReference type="GO" id="GO:0031110">
    <property type="term" value="P:regulation of microtubule polymerization or depolymerization"/>
    <property type="evidence" value="ECO:0007669"/>
    <property type="project" value="TreeGrafter"/>
</dbReference>
<dbReference type="Gene3D" id="1.10.10.1890">
    <property type="entry name" value="Ska1 microtubule binding domain-like"/>
    <property type="match status" value="1"/>
</dbReference>
<dbReference type="Pfam" id="PF07160">
    <property type="entry name" value="SKA1"/>
    <property type="match status" value="1"/>
</dbReference>
<protein>
    <recommendedName>
        <fullName evidence="2">SKA complex subunit 1</fullName>
    </recommendedName>
    <alternativeName>
        <fullName evidence="3">Spindle and kinetochore-associated protein 1</fullName>
    </alternativeName>
</protein>
<evidence type="ECO:0000256" key="2">
    <source>
        <dbReference type="ARBA" id="ARBA00047182"/>
    </source>
</evidence>
<dbReference type="PANTHER" id="PTHR28573:SF1">
    <property type="entry name" value="SPINDLE AND KINETOCHORE-ASSOCIATED PROTEIN 1"/>
    <property type="match status" value="1"/>
</dbReference>
<evidence type="ECO:0000256" key="1">
    <source>
        <dbReference type="ARBA" id="ARBA00006836"/>
    </source>
</evidence>
<reference evidence="5" key="1">
    <citation type="journal article" date="2014" name="PLoS Negl. Trop. Dis.">
        <title>An updated insight into the Sialotranscriptome of Triatoma infestans: developmental stage and geographic variations.</title>
        <authorList>
            <person name="Schwarz A."/>
            <person name="Medrano-Mercado N."/>
            <person name="Schaub G.A."/>
            <person name="Struchiner C.J."/>
            <person name="Bargues M.D."/>
            <person name="Levy M.Z."/>
            <person name="Ribeiro J.M."/>
        </authorList>
    </citation>
    <scope>NUCLEOTIDE SEQUENCE</scope>
    <source>
        <strain evidence="5">Chile</strain>
        <tissue evidence="5">Salivary glands</tissue>
    </source>
</reference>
<feature type="region of interest" description="Disordered" evidence="4">
    <location>
        <begin position="96"/>
        <end position="127"/>
    </location>
</feature>
<evidence type="ECO:0000256" key="4">
    <source>
        <dbReference type="SAM" id="MobiDB-lite"/>
    </source>
</evidence>
<accession>A0A023F001</accession>
<comment type="similarity">
    <text evidence="1">Belongs to the SKA1 family.</text>
</comment>
<dbReference type="GO" id="GO:0000940">
    <property type="term" value="C:outer kinetochore"/>
    <property type="evidence" value="ECO:0007669"/>
    <property type="project" value="TreeGrafter"/>
</dbReference>
<dbReference type="GO" id="GO:0051301">
    <property type="term" value="P:cell division"/>
    <property type="evidence" value="ECO:0007669"/>
    <property type="project" value="InterPro"/>
</dbReference>
<proteinExistence type="evidence at transcript level"/>
<name>A0A023F001_TRIIF</name>
<dbReference type="GO" id="GO:0007059">
    <property type="term" value="P:chromosome segregation"/>
    <property type="evidence" value="ECO:0007669"/>
    <property type="project" value="InterPro"/>
</dbReference>
<dbReference type="EMBL" id="GBBI01003875">
    <property type="protein sequence ID" value="JAC14837.1"/>
    <property type="molecule type" value="mRNA"/>
</dbReference>
<dbReference type="AlphaFoldDB" id="A0A023F001"/>
<dbReference type="InterPro" id="IPR042031">
    <property type="entry name" value="SKA1_MBD_sf"/>
</dbReference>
<dbReference type="GO" id="GO:0000278">
    <property type="term" value="P:mitotic cell cycle"/>
    <property type="evidence" value="ECO:0007669"/>
    <property type="project" value="TreeGrafter"/>
</dbReference>